<protein>
    <recommendedName>
        <fullName evidence="3">Dynamin-type G domain-containing protein</fullName>
    </recommendedName>
</protein>
<evidence type="ECO:0000313" key="5">
    <source>
        <dbReference type="Proteomes" id="UP001642540"/>
    </source>
</evidence>
<dbReference type="PROSITE" id="PS51718">
    <property type="entry name" value="G_DYNAMIN_2"/>
    <property type="match status" value="1"/>
</dbReference>
<dbReference type="Gene3D" id="1.20.120.1240">
    <property type="entry name" value="Dynamin, middle domain"/>
    <property type="match status" value="1"/>
</dbReference>
<dbReference type="SMART" id="SM00053">
    <property type="entry name" value="DYNc"/>
    <property type="match status" value="1"/>
</dbReference>
<organism evidence="4 5">
    <name type="scientific">Orchesella dallaii</name>
    <dbReference type="NCBI Taxonomy" id="48710"/>
    <lineage>
        <taxon>Eukaryota</taxon>
        <taxon>Metazoa</taxon>
        <taxon>Ecdysozoa</taxon>
        <taxon>Arthropoda</taxon>
        <taxon>Hexapoda</taxon>
        <taxon>Collembola</taxon>
        <taxon>Entomobryomorpha</taxon>
        <taxon>Entomobryoidea</taxon>
        <taxon>Orchesellidae</taxon>
        <taxon>Orchesellinae</taxon>
        <taxon>Orchesella</taxon>
    </lineage>
</organism>
<feature type="domain" description="Dynamin-type G" evidence="3">
    <location>
        <begin position="26"/>
        <end position="289"/>
    </location>
</feature>
<dbReference type="Gene3D" id="3.40.50.300">
    <property type="entry name" value="P-loop containing nucleotide triphosphate hydrolases"/>
    <property type="match status" value="1"/>
</dbReference>
<accession>A0ABP1R6R3</accession>
<dbReference type="InterPro" id="IPR030381">
    <property type="entry name" value="G_DYNAMIN_dom"/>
</dbReference>
<dbReference type="CDD" id="cd08771">
    <property type="entry name" value="DLP_1"/>
    <property type="match status" value="1"/>
</dbReference>
<keyword evidence="2" id="KW-0342">GTP-binding</keyword>
<evidence type="ECO:0000256" key="1">
    <source>
        <dbReference type="ARBA" id="ARBA00022741"/>
    </source>
</evidence>
<keyword evidence="5" id="KW-1185">Reference proteome</keyword>
<comment type="caution">
    <text evidence="4">The sequence shown here is derived from an EMBL/GenBank/DDBJ whole genome shotgun (WGS) entry which is preliminary data.</text>
</comment>
<sequence>MIHDDDHNKLNEFLAEVNKRLGSKLEMDLPRIVVIGVQSAGKSSVLNRVIGFIIFPQASGTTTTCPIILRVFKIPESEEEGIELDNFPDAGRISDNDEVMAKIANFMEKNGGKLVDTPIGVRVYSRTLLPFTVIDMPGITKLAEGLSEDDLIKLSLKYITEKNTKILAVTPANDDISNSVAIQLAQKVDPEGKRTLVVLTKIDMMEKGTNALDLLSGKLPSLKQKLEIVGLVNRSQADIKKGVTLALQLQNEQEFLKEHYTDLAEQNGIGYLQKRLNKLLMPHLVNWLPDQLIQWKEKLQLCIDRLAKHPQELPLNQELDFLYKIVRRFEDGMKTEIQGCTQHPELHYLYGGVRIKYVYQKRFYEGIVAAEKAAQNSITKEMISNAFMNTESYNSIRSYAEPVFRTLAKEEIIRLVEPALKCADEVFDEIVKIADRNLKEKGDKDLTHFPAVQDVLRQGVIGEATAKLQTNA</sequence>
<dbReference type="InterPro" id="IPR045063">
    <property type="entry name" value="Dynamin_N"/>
</dbReference>
<dbReference type="InterPro" id="IPR000375">
    <property type="entry name" value="Dynamin_stalk"/>
</dbReference>
<dbReference type="Pfam" id="PF00350">
    <property type="entry name" value="Dynamin_N"/>
    <property type="match status" value="1"/>
</dbReference>
<evidence type="ECO:0000259" key="3">
    <source>
        <dbReference type="PROSITE" id="PS51718"/>
    </source>
</evidence>
<dbReference type="EMBL" id="CAXLJM020000055">
    <property type="protein sequence ID" value="CAL8117596.1"/>
    <property type="molecule type" value="Genomic_DNA"/>
</dbReference>
<gene>
    <name evidence="4" type="ORF">ODALV1_LOCUS17769</name>
</gene>
<dbReference type="PRINTS" id="PR00195">
    <property type="entry name" value="DYNAMIN"/>
</dbReference>
<keyword evidence="1" id="KW-0547">Nucleotide-binding</keyword>
<dbReference type="Proteomes" id="UP001642540">
    <property type="component" value="Unassembled WGS sequence"/>
</dbReference>
<evidence type="ECO:0000256" key="2">
    <source>
        <dbReference type="ARBA" id="ARBA00023134"/>
    </source>
</evidence>
<dbReference type="SUPFAM" id="SSF52540">
    <property type="entry name" value="P-loop containing nucleoside triphosphate hydrolases"/>
    <property type="match status" value="1"/>
</dbReference>
<proteinExistence type="predicted"/>
<evidence type="ECO:0000313" key="4">
    <source>
        <dbReference type="EMBL" id="CAL8117596.1"/>
    </source>
</evidence>
<dbReference type="InterPro" id="IPR027417">
    <property type="entry name" value="P-loop_NTPase"/>
</dbReference>
<dbReference type="InterPro" id="IPR001401">
    <property type="entry name" value="Dynamin_GTPase"/>
</dbReference>
<dbReference type="Pfam" id="PF01031">
    <property type="entry name" value="Dynamin_M"/>
    <property type="match status" value="1"/>
</dbReference>
<name>A0ABP1R6R3_9HEXA</name>
<dbReference type="PANTHER" id="PTHR11566">
    <property type="entry name" value="DYNAMIN"/>
    <property type="match status" value="1"/>
</dbReference>
<reference evidence="4 5" key="1">
    <citation type="submission" date="2024-08" db="EMBL/GenBank/DDBJ databases">
        <authorList>
            <person name="Cucini C."/>
            <person name="Frati F."/>
        </authorList>
    </citation>
    <scope>NUCLEOTIDE SEQUENCE [LARGE SCALE GENOMIC DNA]</scope>
</reference>
<dbReference type="InterPro" id="IPR022812">
    <property type="entry name" value="Dynamin"/>
</dbReference>